<dbReference type="InterPro" id="IPR036097">
    <property type="entry name" value="HisK_dim/P_sf"/>
</dbReference>
<dbReference type="EC" id="2.7.13.3" evidence="3"/>
<feature type="domain" description="Histidine kinase" evidence="12">
    <location>
        <begin position="3"/>
        <end position="306"/>
    </location>
</feature>
<evidence type="ECO:0000256" key="5">
    <source>
        <dbReference type="ARBA" id="ARBA00022553"/>
    </source>
</evidence>
<evidence type="ECO:0000256" key="8">
    <source>
        <dbReference type="ARBA" id="ARBA00022777"/>
    </source>
</evidence>
<evidence type="ECO:0000259" key="12">
    <source>
        <dbReference type="PROSITE" id="PS50109"/>
    </source>
</evidence>
<dbReference type="Pfam" id="PF00512">
    <property type="entry name" value="HisKA"/>
    <property type="match status" value="1"/>
</dbReference>
<gene>
    <name evidence="13" type="primary">sasA_316</name>
    <name evidence="13" type="ORF">SDC9_143583</name>
</gene>
<evidence type="ECO:0000256" key="6">
    <source>
        <dbReference type="ARBA" id="ARBA00022679"/>
    </source>
</evidence>
<dbReference type="SUPFAM" id="SSF55874">
    <property type="entry name" value="ATPase domain of HSP90 chaperone/DNA topoisomerase II/histidine kinase"/>
    <property type="match status" value="2"/>
</dbReference>
<evidence type="ECO:0000256" key="9">
    <source>
        <dbReference type="ARBA" id="ARBA00022840"/>
    </source>
</evidence>
<dbReference type="InterPro" id="IPR003594">
    <property type="entry name" value="HATPase_dom"/>
</dbReference>
<comment type="catalytic activity">
    <reaction evidence="1">
        <text>ATP + protein L-histidine = ADP + protein N-phospho-L-histidine.</text>
        <dbReference type="EC" id="2.7.13.3"/>
    </reaction>
</comment>
<keyword evidence="5" id="KW-0597">Phosphoprotein</keyword>
<keyword evidence="10" id="KW-0902">Two-component regulatory system</keyword>
<dbReference type="InterPro" id="IPR036890">
    <property type="entry name" value="HATPase_C_sf"/>
</dbReference>
<keyword evidence="9" id="KW-0067">ATP-binding</keyword>
<dbReference type="PROSITE" id="PS50109">
    <property type="entry name" value="HIS_KIN"/>
    <property type="match status" value="1"/>
</dbReference>
<evidence type="ECO:0000256" key="7">
    <source>
        <dbReference type="ARBA" id="ARBA00022741"/>
    </source>
</evidence>
<name>A0A645E3T5_9ZZZZ</name>
<reference evidence="13" key="1">
    <citation type="submission" date="2019-08" db="EMBL/GenBank/DDBJ databases">
        <authorList>
            <person name="Kucharzyk K."/>
            <person name="Murdoch R.W."/>
            <person name="Higgins S."/>
            <person name="Loffler F."/>
        </authorList>
    </citation>
    <scope>NUCLEOTIDE SEQUENCE</scope>
</reference>
<proteinExistence type="predicted"/>
<evidence type="ECO:0000256" key="4">
    <source>
        <dbReference type="ARBA" id="ARBA00022475"/>
    </source>
</evidence>
<keyword evidence="6 13" id="KW-0808">Transferase</keyword>
<dbReference type="PANTHER" id="PTHR43547:SF2">
    <property type="entry name" value="HYBRID SIGNAL TRANSDUCTION HISTIDINE KINASE C"/>
    <property type="match status" value="1"/>
</dbReference>
<comment type="subcellular location">
    <subcellularLocation>
        <location evidence="2">Cell membrane</location>
    </subcellularLocation>
</comment>
<dbReference type="SMART" id="SM00387">
    <property type="entry name" value="HATPase_c"/>
    <property type="match status" value="1"/>
</dbReference>
<keyword evidence="8 13" id="KW-0418">Kinase</keyword>
<evidence type="ECO:0000256" key="10">
    <source>
        <dbReference type="ARBA" id="ARBA00023012"/>
    </source>
</evidence>
<keyword evidence="11" id="KW-0472">Membrane</keyword>
<comment type="caution">
    <text evidence="13">The sequence shown here is derived from an EMBL/GenBank/DDBJ whole genome shotgun (WGS) entry which is preliminary data.</text>
</comment>
<evidence type="ECO:0000256" key="3">
    <source>
        <dbReference type="ARBA" id="ARBA00012438"/>
    </source>
</evidence>
<accession>A0A645E3T5</accession>
<dbReference type="EMBL" id="VSSQ01042800">
    <property type="protein sequence ID" value="MPM96420.1"/>
    <property type="molecule type" value="Genomic_DNA"/>
</dbReference>
<dbReference type="PANTHER" id="PTHR43547">
    <property type="entry name" value="TWO-COMPONENT HISTIDINE KINASE"/>
    <property type="match status" value="1"/>
</dbReference>
<keyword evidence="7" id="KW-0547">Nucleotide-binding</keyword>
<dbReference type="Pfam" id="PF02518">
    <property type="entry name" value="HATPase_c"/>
    <property type="match status" value="1"/>
</dbReference>
<evidence type="ECO:0000313" key="13">
    <source>
        <dbReference type="EMBL" id="MPM96420.1"/>
    </source>
</evidence>
<dbReference type="AlphaFoldDB" id="A0A645E3T5"/>
<dbReference type="InterPro" id="IPR004358">
    <property type="entry name" value="Sig_transdc_His_kin-like_C"/>
</dbReference>
<dbReference type="InterPro" id="IPR005467">
    <property type="entry name" value="His_kinase_dom"/>
</dbReference>
<dbReference type="SMART" id="SM00388">
    <property type="entry name" value="HisKA"/>
    <property type="match status" value="1"/>
</dbReference>
<sequence>MSNISHELRTPINIFYSTIQHLDISLIKSDKDFKEMYRKYRKTLHVNCKRMLRLINNVVDISKIETGILKGKFDYYNLISIVEDVTLSVVNYAQLKSINIQFDTNEEEFIAKCDPSMIERALLNLLSNAIKFTPENKNIYVNIYVNDDFAEINIKDEDIVYIVEEAALSLKDYIENKNIELVIEPDMEEKIIQCDKYEIERCIVNLISNAAKFTPKGGRIDVVMKDLGDQVEILIKDTGIGIDEKYHNSIFDRFNQVIDEHSEVKGGSGLGLTITKHIIDLHKGQIFVSSEINKGSTFKIVLKEKIN</sequence>
<dbReference type="GO" id="GO:0000155">
    <property type="term" value="F:phosphorelay sensor kinase activity"/>
    <property type="evidence" value="ECO:0007669"/>
    <property type="project" value="InterPro"/>
</dbReference>
<dbReference type="Gene3D" id="1.10.287.130">
    <property type="match status" value="1"/>
</dbReference>
<dbReference type="FunFam" id="3.30.565.10:FF:000023">
    <property type="entry name" value="PAS domain-containing sensor histidine kinase"/>
    <property type="match status" value="1"/>
</dbReference>
<evidence type="ECO:0000256" key="2">
    <source>
        <dbReference type="ARBA" id="ARBA00004236"/>
    </source>
</evidence>
<evidence type="ECO:0000256" key="1">
    <source>
        <dbReference type="ARBA" id="ARBA00000085"/>
    </source>
</evidence>
<dbReference type="Gene3D" id="3.30.565.10">
    <property type="entry name" value="Histidine kinase-like ATPase, C-terminal domain"/>
    <property type="match status" value="2"/>
</dbReference>
<dbReference type="GO" id="GO:0005886">
    <property type="term" value="C:plasma membrane"/>
    <property type="evidence" value="ECO:0007669"/>
    <property type="project" value="UniProtKB-SubCell"/>
</dbReference>
<dbReference type="GO" id="GO:0005524">
    <property type="term" value="F:ATP binding"/>
    <property type="evidence" value="ECO:0007669"/>
    <property type="project" value="UniProtKB-KW"/>
</dbReference>
<evidence type="ECO:0000256" key="11">
    <source>
        <dbReference type="ARBA" id="ARBA00023136"/>
    </source>
</evidence>
<keyword evidence="4" id="KW-1003">Cell membrane</keyword>
<dbReference type="InterPro" id="IPR003661">
    <property type="entry name" value="HisK_dim/P_dom"/>
</dbReference>
<protein>
    <recommendedName>
        <fullName evidence="3">histidine kinase</fullName>
        <ecNumber evidence="3">2.7.13.3</ecNumber>
    </recommendedName>
</protein>
<dbReference type="SUPFAM" id="SSF47384">
    <property type="entry name" value="Homodimeric domain of signal transducing histidine kinase"/>
    <property type="match status" value="1"/>
</dbReference>
<dbReference type="CDD" id="cd00082">
    <property type="entry name" value="HisKA"/>
    <property type="match status" value="1"/>
</dbReference>
<dbReference type="PRINTS" id="PR00344">
    <property type="entry name" value="BCTRLSENSOR"/>
</dbReference>
<organism evidence="13">
    <name type="scientific">bioreactor metagenome</name>
    <dbReference type="NCBI Taxonomy" id="1076179"/>
    <lineage>
        <taxon>unclassified sequences</taxon>
        <taxon>metagenomes</taxon>
        <taxon>ecological metagenomes</taxon>
    </lineage>
</organism>